<dbReference type="InterPro" id="IPR019109">
    <property type="entry name" value="MamF_MmsF"/>
</dbReference>
<evidence type="ECO:0000256" key="1">
    <source>
        <dbReference type="ARBA" id="ARBA00004141"/>
    </source>
</evidence>
<comment type="subcellular location">
    <subcellularLocation>
        <location evidence="1">Membrane</location>
        <topology evidence="1">Multi-pass membrane protein</topology>
    </subcellularLocation>
</comment>
<protein>
    <submittedName>
        <fullName evidence="7">DUF4870 domain-containing protein</fullName>
    </submittedName>
</protein>
<feature type="transmembrane region" description="Helical" evidence="6">
    <location>
        <begin position="173"/>
        <end position="194"/>
    </location>
</feature>
<feature type="compositionally biased region" description="Polar residues" evidence="5">
    <location>
        <begin position="12"/>
        <end position="33"/>
    </location>
</feature>
<feature type="transmembrane region" description="Helical" evidence="6">
    <location>
        <begin position="140"/>
        <end position="161"/>
    </location>
</feature>
<organism evidence="7 8">
    <name type="scientific">Pseudoclavibacter chungangensis</name>
    <dbReference type="NCBI Taxonomy" id="587635"/>
    <lineage>
        <taxon>Bacteria</taxon>
        <taxon>Bacillati</taxon>
        <taxon>Actinomycetota</taxon>
        <taxon>Actinomycetes</taxon>
        <taxon>Micrococcales</taxon>
        <taxon>Microbacteriaceae</taxon>
        <taxon>Pseudoclavibacter</taxon>
    </lineage>
</organism>
<evidence type="ECO:0000256" key="6">
    <source>
        <dbReference type="SAM" id="Phobius"/>
    </source>
</evidence>
<evidence type="ECO:0000256" key="2">
    <source>
        <dbReference type="ARBA" id="ARBA00022692"/>
    </source>
</evidence>
<comment type="caution">
    <text evidence="7">The sequence shown here is derived from an EMBL/GenBank/DDBJ whole genome shotgun (WGS) entry which is preliminary data.</text>
</comment>
<accession>A0A7J5C1Y8</accession>
<dbReference type="EMBL" id="WBJZ01000002">
    <property type="protein sequence ID" value="KAB1662180.1"/>
    <property type="molecule type" value="Genomic_DNA"/>
</dbReference>
<evidence type="ECO:0000256" key="3">
    <source>
        <dbReference type="ARBA" id="ARBA00022989"/>
    </source>
</evidence>
<feature type="region of interest" description="Disordered" evidence="5">
    <location>
        <begin position="1"/>
        <end position="72"/>
    </location>
</feature>
<dbReference type="RefSeq" id="WP_158039106.1">
    <property type="nucleotide sequence ID" value="NZ_JACCFV010000001.1"/>
</dbReference>
<evidence type="ECO:0000313" key="7">
    <source>
        <dbReference type="EMBL" id="KAB1662180.1"/>
    </source>
</evidence>
<dbReference type="Proteomes" id="UP000467240">
    <property type="component" value="Unassembled WGS sequence"/>
</dbReference>
<sequence length="216" mass="22056">MGTEHDGIDDSAGQTDGSGTSTWVTGEPASTSLDKALPDPAGPAAVQTPAPAAAPTPGGAGATSAWPHSGASGVAPGGGVPAPMPVTSTGAMAWWCMFFSYIPFVGGLAWLVVALVTYLRERSNPFEPARLNARNGLNWMLTYTAVQVVIFVLIALVVVFASANGSDEGTVGLFVIPLYLLACIWGITAIVTAIKGGIAAGRGEVHAPSYLITFVR</sequence>
<evidence type="ECO:0000256" key="5">
    <source>
        <dbReference type="SAM" id="MobiDB-lite"/>
    </source>
</evidence>
<name>A0A7J5C1Y8_9MICO</name>
<gene>
    <name evidence="7" type="ORF">F8O01_01560</name>
</gene>
<dbReference type="OrthoDB" id="3747410at2"/>
<dbReference type="AlphaFoldDB" id="A0A7J5C1Y8"/>
<dbReference type="Pfam" id="PF09685">
    <property type="entry name" value="MamF_MmsF"/>
    <property type="match status" value="1"/>
</dbReference>
<keyword evidence="4 6" id="KW-0472">Membrane</keyword>
<feature type="compositionally biased region" description="Low complexity" evidence="5">
    <location>
        <begin position="42"/>
        <end position="72"/>
    </location>
</feature>
<reference evidence="7 8" key="1">
    <citation type="submission" date="2019-09" db="EMBL/GenBank/DDBJ databases">
        <title>Phylogeny of genus Pseudoclavibacter and closely related genus.</title>
        <authorList>
            <person name="Li Y."/>
        </authorList>
    </citation>
    <scope>NUCLEOTIDE SEQUENCE [LARGE SCALE GENOMIC DNA]</scope>
    <source>
        <strain evidence="7 8">DSM 23821</strain>
    </source>
</reference>
<evidence type="ECO:0000313" key="8">
    <source>
        <dbReference type="Proteomes" id="UP000467240"/>
    </source>
</evidence>
<feature type="transmembrane region" description="Helical" evidence="6">
    <location>
        <begin position="92"/>
        <end position="119"/>
    </location>
</feature>
<evidence type="ECO:0000256" key="4">
    <source>
        <dbReference type="ARBA" id="ARBA00023136"/>
    </source>
</evidence>
<keyword evidence="3 6" id="KW-1133">Transmembrane helix</keyword>
<proteinExistence type="predicted"/>
<keyword evidence="8" id="KW-1185">Reference proteome</keyword>
<keyword evidence="2 6" id="KW-0812">Transmembrane</keyword>